<dbReference type="PROSITE" id="PS52002">
    <property type="entry name" value="SM"/>
    <property type="match status" value="1"/>
</dbReference>
<reference evidence="12 13" key="1">
    <citation type="journal article" date="2015" name="Environ. Microbiol.">
        <title>Genome analyses suggest the presence of polyploidy and recent human-driven expansions in eight global populations of the honeybee pathogen Nosema ceranae.</title>
        <authorList>
            <person name="Pelin A."/>
            <person name="Selman M."/>
            <person name="Aris-Brosou S."/>
            <person name="Farinelli L."/>
            <person name="Corradi N."/>
        </authorList>
    </citation>
    <scope>NUCLEOTIDE SEQUENCE [LARGE SCALE GENOMIC DNA]</scope>
    <source>
        <strain evidence="12 13">PA08 1199</strain>
    </source>
</reference>
<dbReference type="InterPro" id="IPR001163">
    <property type="entry name" value="Sm_dom_euk/arc"/>
</dbReference>
<keyword evidence="8 10" id="KW-0687">Ribonucleoprotein</keyword>
<evidence type="ECO:0000256" key="7">
    <source>
        <dbReference type="ARBA" id="ARBA00023242"/>
    </source>
</evidence>
<comment type="caution">
    <text evidence="12">The sequence shown here is derived from an EMBL/GenBank/DDBJ whole genome shotgun (WGS) entry which is preliminary data.</text>
</comment>
<dbReference type="GO" id="GO:0005685">
    <property type="term" value="C:U1 snRNP"/>
    <property type="evidence" value="ECO:0007669"/>
    <property type="project" value="TreeGrafter"/>
</dbReference>
<dbReference type="VEuPathDB" id="MicrosporidiaDB:NCER_101246"/>
<keyword evidence="6 10" id="KW-0508">mRNA splicing</keyword>
<dbReference type="GO" id="GO:0071013">
    <property type="term" value="C:catalytic step 2 spliceosome"/>
    <property type="evidence" value="ECO:0007669"/>
    <property type="project" value="TreeGrafter"/>
</dbReference>
<proteinExistence type="inferred from homology"/>
<dbReference type="Gene3D" id="2.30.30.100">
    <property type="match status" value="1"/>
</dbReference>
<evidence type="ECO:0000256" key="5">
    <source>
        <dbReference type="ARBA" id="ARBA00022884"/>
    </source>
</evidence>
<sequence>MNTVQTENPKQFLNRLINKKIRIFLKWGQYYEGVLIEFDKYFNFVLSECKEYDNEFINEMGSIFIRCNNVKTVQEILDL</sequence>
<dbReference type="Proteomes" id="UP000034350">
    <property type="component" value="Unassembled WGS sequence"/>
</dbReference>
<evidence type="ECO:0000256" key="3">
    <source>
        <dbReference type="ARBA" id="ARBA00022664"/>
    </source>
</evidence>
<name>A0A0F9WE90_9MICR</name>
<evidence type="ECO:0000256" key="4">
    <source>
        <dbReference type="ARBA" id="ARBA00022728"/>
    </source>
</evidence>
<keyword evidence="5 10" id="KW-0694">RNA-binding</keyword>
<feature type="domain" description="Sm" evidence="11">
    <location>
        <begin position="8"/>
        <end position="79"/>
    </location>
</feature>
<evidence type="ECO:0000256" key="9">
    <source>
        <dbReference type="ARBA" id="ARBA00030144"/>
    </source>
</evidence>
<dbReference type="InterPro" id="IPR016487">
    <property type="entry name" value="Lsm6/sSmF"/>
</dbReference>
<keyword evidence="7 10" id="KW-0539">Nucleus</keyword>
<comment type="subcellular location">
    <subcellularLocation>
        <location evidence="1 10">Nucleus</location>
    </subcellularLocation>
</comment>
<evidence type="ECO:0000256" key="1">
    <source>
        <dbReference type="ARBA" id="ARBA00004123"/>
    </source>
</evidence>
<dbReference type="PANTHER" id="PTHR11021">
    <property type="entry name" value="SMALL NUCLEAR RIBONUCLEOPROTEIN F SNRNP-F"/>
    <property type="match status" value="1"/>
</dbReference>
<dbReference type="OMA" id="GYMNVQL"/>
<dbReference type="InterPro" id="IPR010920">
    <property type="entry name" value="LSM_dom_sf"/>
</dbReference>
<dbReference type="GO" id="GO:0000398">
    <property type="term" value="P:mRNA splicing, via spliceosome"/>
    <property type="evidence" value="ECO:0007669"/>
    <property type="project" value="InterPro"/>
</dbReference>
<evidence type="ECO:0000256" key="8">
    <source>
        <dbReference type="ARBA" id="ARBA00023274"/>
    </source>
</evidence>
<organism evidence="12 13">
    <name type="scientific">Vairimorpha ceranae</name>
    <dbReference type="NCBI Taxonomy" id="40302"/>
    <lineage>
        <taxon>Eukaryota</taxon>
        <taxon>Fungi</taxon>
        <taxon>Fungi incertae sedis</taxon>
        <taxon>Microsporidia</taxon>
        <taxon>Nosematidae</taxon>
        <taxon>Vairimorpha</taxon>
    </lineage>
</organism>
<dbReference type="GO" id="GO:0034715">
    <property type="term" value="C:pICln-Sm protein complex"/>
    <property type="evidence" value="ECO:0007669"/>
    <property type="project" value="TreeGrafter"/>
</dbReference>
<dbReference type="CDD" id="cd01722">
    <property type="entry name" value="Sm_F"/>
    <property type="match status" value="1"/>
</dbReference>
<dbReference type="RefSeq" id="XP_024330847.1">
    <property type="nucleotide sequence ID" value="XM_024475166.1"/>
</dbReference>
<dbReference type="GeneID" id="36320100"/>
<protein>
    <recommendedName>
        <fullName evidence="9">Sm protein F</fullName>
    </recommendedName>
</protein>
<accession>A0A0F9WE90</accession>
<dbReference type="PIRSF" id="PIRSF006609">
    <property type="entry name" value="snRNP_SmF"/>
    <property type="match status" value="1"/>
</dbReference>
<dbReference type="InterPro" id="IPR034100">
    <property type="entry name" value="Sm_F"/>
</dbReference>
<evidence type="ECO:0000259" key="11">
    <source>
        <dbReference type="PROSITE" id="PS52002"/>
    </source>
</evidence>
<dbReference type="OrthoDB" id="429711at2759"/>
<keyword evidence="3 10" id="KW-0507">mRNA processing</keyword>
<dbReference type="GO" id="GO:0003723">
    <property type="term" value="F:RNA binding"/>
    <property type="evidence" value="ECO:0007669"/>
    <property type="project" value="UniProtKB-UniRule"/>
</dbReference>
<comment type="similarity">
    <text evidence="2 10">Belongs to the snRNP Sm proteins family. SmF/LSm6 subfamily.</text>
</comment>
<dbReference type="SMART" id="SM00651">
    <property type="entry name" value="Sm"/>
    <property type="match status" value="1"/>
</dbReference>
<evidence type="ECO:0000256" key="6">
    <source>
        <dbReference type="ARBA" id="ARBA00023187"/>
    </source>
</evidence>
<dbReference type="Pfam" id="PF01423">
    <property type="entry name" value="LSM"/>
    <property type="match status" value="1"/>
</dbReference>
<dbReference type="SUPFAM" id="SSF50182">
    <property type="entry name" value="Sm-like ribonucleoproteins"/>
    <property type="match status" value="1"/>
</dbReference>
<keyword evidence="13" id="KW-1185">Reference proteome</keyword>
<dbReference type="AlphaFoldDB" id="A0A0F9WE90"/>
<gene>
    <name evidence="12" type="ORF">AAJ76_3200023251</name>
</gene>
<evidence type="ECO:0000256" key="2">
    <source>
        <dbReference type="ARBA" id="ARBA00007927"/>
    </source>
</evidence>
<dbReference type="InterPro" id="IPR047575">
    <property type="entry name" value="Sm"/>
</dbReference>
<dbReference type="EMBL" id="JPQZ01000032">
    <property type="protein sequence ID" value="KKO75105.1"/>
    <property type="molecule type" value="Genomic_DNA"/>
</dbReference>
<keyword evidence="4 10" id="KW-0747">Spliceosome</keyword>
<evidence type="ECO:0000313" key="12">
    <source>
        <dbReference type="EMBL" id="KKO75105.1"/>
    </source>
</evidence>
<dbReference type="VEuPathDB" id="MicrosporidiaDB:AAJ76_3200023251"/>
<evidence type="ECO:0000256" key="10">
    <source>
        <dbReference type="PIRNR" id="PIRNR006609"/>
    </source>
</evidence>
<dbReference type="VEuPathDB" id="MicrosporidiaDB:G9O61_00g007910"/>
<evidence type="ECO:0000313" key="13">
    <source>
        <dbReference type="Proteomes" id="UP000034350"/>
    </source>
</evidence>
<dbReference type="PANTHER" id="PTHR11021:SF0">
    <property type="entry name" value="SMALL NUCLEAR RIBONUCLEOPROTEIN F"/>
    <property type="match status" value="1"/>
</dbReference>